<name>A0A6L2KUF8_TANCI</name>
<protein>
    <submittedName>
        <fullName evidence="3">Uncharacterized protein</fullName>
    </submittedName>
</protein>
<accession>A0A6L2KUF8</accession>
<evidence type="ECO:0000313" key="3">
    <source>
        <dbReference type="EMBL" id="GEU52370.1"/>
    </source>
</evidence>
<proteinExistence type="predicted"/>
<evidence type="ECO:0000256" key="1">
    <source>
        <dbReference type="SAM" id="Coils"/>
    </source>
</evidence>
<gene>
    <name evidence="3" type="ORF">Tci_024348</name>
</gene>
<feature type="coiled-coil region" evidence="1">
    <location>
        <begin position="602"/>
        <end position="629"/>
    </location>
</feature>
<feature type="region of interest" description="Disordered" evidence="2">
    <location>
        <begin position="49"/>
        <end position="75"/>
    </location>
</feature>
<organism evidence="3">
    <name type="scientific">Tanacetum cinerariifolium</name>
    <name type="common">Dalmatian daisy</name>
    <name type="synonym">Chrysanthemum cinerariifolium</name>
    <dbReference type="NCBI Taxonomy" id="118510"/>
    <lineage>
        <taxon>Eukaryota</taxon>
        <taxon>Viridiplantae</taxon>
        <taxon>Streptophyta</taxon>
        <taxon>Embryophyta</taxon>
        <taxon>Tracheophyta</taxon>
        <taxon>Spermatophyta</taxon>
        <taxon>Magnoliopsida</taxon>
        <taxon>eudicotyledons</taxon>
        <taxon>Gunneridae</taxon>
        <taxon>Pentapetalae</taxon>
        <taxon>asterids</taxon>
        <taxon>campanulids</taxon>
        <taxon>Asterales</taxon>
        <taxon>Asteraceae</taxon>
        <taxon>Asteroideae</taxon>
        <taxon>Anthemideae</taxon>
        <taxon>Anthemidinae</taxon>
        <taxon>Tanacetum</taxon>
    </lineage>
</organism>
<comment type="caution">
    <text evidence="3">The sequence shown here is derived from an EMBL/GenBank/DDBJ whole genome shotgun (WGS) entry which is preliminary data.</text>
</comment>
<sequence>MSKVKKSVAERTCHKRLYDIRVNKRQMQTQENKIDSGKALDADLVVTKSSGTELELQDESSRSVKDTDTDDADIRPMYDEEPMAKHYLPKGKESAFAKPNHMIASSSYRNSSKNMPRFSSNDMVHNHYIDEAKKRHKKEKGTQKLVKFVAERTRHQRQYDRRVNKRQTQTQESKIDTEYQLADLFTKALPVETFQYLVRRLGMRCLTPAELEALNIKVILFSIHSDDGNPSRVNIKQLCGRLNQKDSNYLVYSYRAVCFQTLCSETRPLMLEREAVWQRVERLMRGTVQNKVDRETHFNSEFDKFVVEPGEALVPVYNHFAKLMNDLERNGIIFPKVTVNTKFLNCLQPEWLNKKKLEKSHDPLALVAHTGSSSRTTSPYYITHSSLVVDYDDDYQGGVVQNTYEDPFTSAMILLAYAITQCVSNPTNNHLRSSSNTKDQAIVQVDRVQIQSMNSDYDGRNTRCLYVQEEVIEGTNVHNDAGNIQRTLQTMSLGTATNVQCYNCSEKGVILIDEQNDFLFVDASRMEEFKELSANICLMARIQPTNLDSDARSSYDYAFLSKIQTSSTKYVNPLFAKDKQEQKARRFEKESQSQFIDDRDIVRDLEQQCDKLELSVVELKRQTAELQKIQTILKSKMSENKDKYHDTVLDLEARAKKNADVVLKIGNSLQGMFMLGPKPMSVYG</sequence>
<dbReference type="AlphaFoldDB" id="A0A6L2KUF8"/>
<evidence type="ECO:0000256" key="2">
    <source>
        <dbReference type="SAM" id="MobiDB-lite"/>
    </source>
</evidence>
<feature type="compositionally biased region" description="Basic and acidic residues" evidence="2">
    <location>
        <begin position="59"/>
        <end position="75"/>
    </location>
</feature>
<keyword evidence="1" id="KW-0175">Coiled coil</keyword>
<reference evidence="3" key="1">
    <citation type="journal article" date="2019" name="Sci. Rep.">
        <title>Draft genome of Tanacetum cinerariifolium, the natural source of mosquito coil.</title>
        <authorList>
            <person name="Yamashiro T."/>
            <person name="Shiraishi A."/>
            <person name="Satake H."/>
            <person name="Nakayama K."/>
        </authorList>
    </citation>
    <scope>NUCLEOTIDE SEQUENCE</scope>
</reference>
<dbReference type="EMBL" id="BKCJ010003004">
    <property type="protein sequence ID" value="GEU52370.1"/>
    <property type="molecule type" value="Genomic_DNA"/>
</dbReference>